<feature type="domain" description="N-acetyltransferase" evidence="5">
    <location>
        <begin position="154"/>
        <end position="210"/>
    </location>
</feature>
<dbReference type="PANTHER" id="PTHR43792:SF8">
    <property type="entry name" value="[RIBOSOMAL PROTEIN US5]-ALANINE N-ACETYLTRANSFERASE"/>
    <property type="match status" value="1"/>
</dbReference>
<keyword evidence="7" id="KW-1185">Reference proteome</keyword>
<keyword evidence="1" id="KW-0808">Transferase</keyword>
<dbReference type="GO" id="GO:0005737">
    <property type="term" value="C:cytoplasm"/>
    <property type="evidence" value="ECO:0007669"/>
    <property type="project" value="TreeGrafter"/>
</dbReference>
<evidence type="ECO:0000259" key="5">
    <source>
        <dbReference type="Pfam" id="PF13302"/>
    </source>
</evidence>
<gene>
    <name evidence="6" type="ORF">SCP_0606680</name>
</gene>
<dbReference type="AlphaFoldDB" id="A0A401GR94"/>
<dbReference type="InParanoid" id="A0A401GR94"/>
<dbReference type="Proteomes" id="UP000287166">
    <property type="component" value="Unassembled WGS sequence"/>
</dbReference>
<organism evidence="6 7">
    <name type="scientific">Sparassis crispa</name>
    <dbReference type="NCBI Taxonomy" id="139825"/>
    <lineage>
        <taxon>Eukaryota</taxon>
        <taxon>Fungi</taxon>
        <taxon>Dikarya</taxon>
        <taxon>Basidiomycota</taxon>
        <taxon>Agaricomycotina</taxon>
        <taxon>Agaricomycetes</taxon>
        <taxon>Polyporales</taxon>
        <taxon>Sparassidaceae</taxon>
        <taxon>Sparassis</taxon>
    </lineage>
</organism>
<dbReference type="PANTHER" id="PTHR43792">
    <property type="entry name" value="GNAT FAMILY, PUTATIVE (AFU_ORTHOLOGUE AFUA_3G00765)-RELATED-RELATED"/>
    <property type="match status" value="1"/>
</dbReference>
<dbReference type="InterPro" id="IPR051531">
    <property type="entry name" value="N-acetyltransferase"/>
</dbReference>
<sequence>MWFATEDVLLQPDMEVYTVDGAAILDAWAQLRGVSVEVAGARHPDLLDFAGNHCLYFAAIQRWIPKAVGEDTEDSRNTGLEAKSSDFAIPDSSSSALTIGNSARRSRLRDAGVTELFEDKPNLSDIWSEENLPVSSTGHSPSRETSGTFPQQTIGILYMCAGRMAQELSLGLTILPPFRGYGYARQAATIALRWAFDELRCHRVQVLIMDGPHANDTSRLFAQLGFTHEGTLRRALLCENGWKDVECVAMLDTEWCVGVQRREAQSRWDVLLARHQLELEQLLEWEEKIQQDRGKGNLKSTASMETIKCAVVDVSLAVPVEREEVEMEDDDGERCPFSYCSAASSRMSSPSPGLPEVCASSGSPQLEYADPTPRLPPPAPSDSLHLSIDRPRKFESVNESDWELASASSESDFASEVSIPGDDSPELDFERPSSAGSMSSWSELETSSVESVALERRLSIGDR</sequence>
<dbReference type="InterPro" id="IPR000182">
    <property type="entry name" value="GNAT_dom"/>
</dbReference>
<dbReference type="OrthoDB" id="64477at2759"/>
<dbReference type="InterPro" id="IPR016181">
    <property type="entry name" value="Acyl_CoA_acyltransferase"/>
</dbReference>
<protein>
    <recommendedName>
        <fullName evidence="5">N-acetyltransferase domain-containing protein</fullName>
    </recommendedName>
</protein>
<keyword evidence="2" id="KW-0012">Acyltransferase</keyword>
<dbReference type="RefSeq" id="XP_027615602.1">
    <property type="nucleotide sequence ID" value="XM_027759801.1"/>
</dbReference>
<name>A0A401GR94_9APHY</name>
<feature type="compositionally biased region" description="Low complexity" evidence="4">
    <location>
        <begin position="437"/>
        <end position="451"/>
    </location>
</feature>
<dbReference type="SUPFAM" id="SSF55729">
    <property type="entry name" value="Acyl-CoA N-acyltransferases (Nat)"/>
    <property type="match status" value="1"/>
</dbReference>
<evidence type="ECO:0000256" key="1">
    <source>
        <dbReference type="ARBA" id="ARBA00022679"/>
    </source>
</evidence>
<dbReference type="EMBL" id="BFAD01000006">
    <property type="protein sequence ID" value="GBE84689.1"/>
    <property type="molecule type" value="Genomic_DNA"/>
</dbReference>
<dbReference type="GO" id="GO:0008999">
    <property type="term" value="F:protein-N-terminal-alanine acetyltransferase activity"/>
    <property type="evidence" value="ECO:0007669"/>
    <property type="project" value="TreeGrafter"/>
</dbReference>
<dbReference type="GeneID" id="38781606"/>
<evidence type="ECO:0000256" key="2">
    <source>
        <dbReference type="ARBA" id="ARBA00023315"/>
    </source>
</evidence>
<evidence type="ECO:0000313" key="7">
    <source>
        <dbReference type="Proteomes" id="UP000287166"/>
    </source>
</evidence>
<evidence type="ECO:0000256" key="3">
    <source>
        <dbReference type="ARBA" id="ARBA00038502"/>
    </source>
</evidence>
<comment type="caution">
    <text evidence="6">The sequence shown here is derived from an EMBL/GenBank/DDBJ whole genome shotgun (WGS) entry which is preliminary data.</text>
</comment>
<feature type="region of interest" description="Disordered" evidence="4">
    <location>
        <begin position="128"/>
        <end position="148"/>
    </location>
</feature>
<dbReference type="Pfam" id="PF13302">
    <property type="entry name" value="Acetyltransf_3"/>
    <property type="match status" value="1"/>
</dbReference>
<feature type="compositionally biased region" description="Low complexity" evidence="4">
    <location>
        <begin position="403"/>
        <end position="418"/>
    </location>
</feature>
<accession>A0A401GR94</accession>
<comment type="similarity">
    <text evidence="3">Belongs to the acetyltransferase family. RimJ subfamily.</text>
</comment>
<feature type="region of interest" description="Disordered" evidence="4">
    <location>
        <begin position="71"/>
        <end position="92"/>
    </location>
</feature>
<proteinExistence type="inferred from homology"/>
<feature type="region of interest" description="Disordered" evidence="4">
    <location>
        <begin position="345"/>
        <end position="463"/>
    </location>
</feature>
<evidence type="ECO:0000313" key="6">
    <source>
        <dbReference type="EMBL" id="GBE84689.1"/>
    </source>
</evidence>
<feature type="compositionally biased region" description="Polar residues" evidence="4">
    <location>
        <begin position="133"/>
        <end position="148"/>
    </location>
</feature>
<feature type="compositionally biased region" description="Basic and acidic residues" evidence="4">
    <location>
        <begin position="387"/>
        <end position="396"/>
    </location>
</feature>
<feature type="compositionally biased region" description="Basic and acidic residues" evidence="4">
    <location>
        <begin position="453"/>
        <end position="463"/>
    </location>
</feature>
<reference evidence="6 7" key="1">
    <citation type="journal article" date="2018" name="Sci. Rep.">
        <title>Genome sequence of the cauliflower mushroom Sparassis crispa (Hanabiratake) and its association with beneficial usage.</title>
        <authorList>
            <person name="Kiyama R."/>
            <person name="Furutani Y."/>
            <person name="Kawaguchi K."/>
            <person name="Nakanishi T."/>
        </authorList>
    </citation>
    <scope>NUCLEOTIDE SEQUENCE [LARGE SCALE GENOMIC DNA]</scope>
</reference>
<dbReference type="Gene3D" id="3.40.630.30">
    <property type="match status" value="1"/>
</dbReference>
<evidence type="ECO:0000256" key="4">
    <source>
        <dbReference type="SAM" id="MobiDB-lite"/>
    </source>
</evidence>